<dbReference type="GeneID" id="104753436"/>
<feature type="domain" description="RNase H type-1" evidence="1">
    <location>
        <begin position="381"/>
        <end position="500"/>
    </location>
</feature>
<dbReference type="InterPro" id="IPR002156">
    <property type="entry name" value="RNaseH_domain"/>
</dbReference>
<dbReference type="Pfam" id="PF13456">
    <property type="entry name" value="RVT_3"/>
    <property type="match status" value="1"/>
</dbReference>
<reference evidence="2" key="1">
    <citation type="journal article" date="2014" name="Nat. Commun.">
        <title>The emerging biofuel crop Camelina sativa retains a highly undifferentiated hexaploid genome structure.</title>
        <authorList>
            <person name="Kagale S."/>
            <person name="Koh C."/>
            <person name="Nixon J."/>
            <person name="Bollina V."/>
            <person name="Clarke W.E."/>
            <person name="Tuteja R."/>
            <person name="Spillane C."/>
            <person name="Robinson S.J."/>
            <person name="Links M.G."/>
            <person name="Clarke C."/>
            <person name="Higgins E.E."/>
            <person name="Huebert T."/>
            <person name="Sharpe A.G."/>
            <person name="Parkin I.A."/>
        </authorList>
    </citation>
    <scope>NUCLEOTIDE SEQUENCE [LARGE SCALE GENOMIC DNA]</scope>
    <source>
        <strain evidence="2">cv. DH55</strain>
    </source>
</reference>
<dbReference type="Proteomes" id="UP000694864">
    <property type="component" value="Chromosome 16"/>
</dbReference>
<dbReference type="InterPro" id="IPR012337">
    <property type="entry name" value="RNaseH-like_sf"/>
</dbReference>
<evidence type="ECO:0000259" key="1">
    <source>
        <dbReference type="Pfam" id="PF13456"/>
    </source>
</evidence>
<organism evidence="2 3">
    <name type="scientific">Camelina sativa</name>
    <name type="common">False flax</name>
    <name type="synonym">Myagrum sativum</name>
    <dbReference type="NCBI Taxonomy" id="90675"/>
    <lineage>
        <taxon>Eukaryota</taxon>
        <taxon>Viridiplantae</taxon>
        <taxon>Streptophyta</taxon>
        <taxon>Embryophyta</taxon>
        <taxon>Tracheophyta</taxon>
        <taxon>Spermatophyta</taxon>
        <taxon>Magnoliopsida</taxon>
        <taxon>eudicotyledons</taxon>
        <taxon>Gunneridae</taxon>
        <taxon>Pentapetalae</taxon>
        <taxon>rosids</taxon>
        <taxon>malvids</taxon>
        <taxon>Brassicales</taxon>
        <taxon>Brassicaceae</taxon>
        <taxon>Camelineae</taxon>
        <taxon>Camelina</taxon>
    </lineage>
</organism>
<dbReference type="InterPro" id="IPR036397">
    <property type="entry name" value="RNaseH_sf"/>
</dbReference>
<dbReference type="Gene3D" id="3.30.420.10">
    <property type="entry name" value="Ribonuclease H-like superfamily/Ribonuclease H"/>
    <property type="match status" value="1"/>
</dbReference>
<keyword evidence="2" id="KW-1185">Reference proteome</keyword>
<name>A0ABM0WP54_CAMSA</name>
<proteinExistence type="predicted"/>
<sequence>MDKVKSVIGISTEAGMGSYLGNLENLGGSRVQVFGYVRDRLKDRVNGWTTKFLSKGGKEVLLNSVALALPTHVMSCFKLPQGDKSEGGVGFRDLETFNDALLAKHIYSTKILVEKGARWTIGSGFNISVWRDPWIPDQHPRPANGRGRQLLPSLMVNHLINPRIKEWHLPILQEFMDPADIQTIQSLPVSKSFKPDQLVWHYTQSGRYSVKSGYKVALAMKADIEFGPNCNNLKAQAWDLPVPPKIKHFFWQIASGSLPVTVRLASMGVNCNTVWERVFNGSCKNKFPFGSIYSNLDFIYGKGSGPMAFGTTHSSIPWLLWFLWKDRNKKVFQGLQSKSIDIINQALREQLWWTEAQIAARVGSVSTESLHIPEMIIHCQVDGSWKVMEPNSGLGWWYGDGENQTIVMGAICQRHSSSPLHSELEALLWAMECILSRGIDCRRFETDSAELLAMVQDPKEWPVFSTLLDEFQVLSASLPPFTLSKIPRTSNVKADCLARSSRKLVSETIFDI</sequence>
<gene>
    <name evidence="3" type="primary">LOC104753436</name>
</gene>
<protein>
    <submittedName>
        <fullName evidence="3">Uncharacterized protein LOC104753436</fullName>
    </submittedName>
</protein>
<dbReference type="PANTHER" id="PTHR34146">
    <property type="entry name" value="POLYNUCLEOTIDYL TRANSFERASE, RIBONUCLEASE H-LIKE SUPERFAMILY PROTEIN-RELATED"/>
    <property type="match status" value="1"/>
</dbReference>
<evidence type="ECO:0000313" key="2">
    <source>
        <dbReference type="Proteomes" id="UP000694864"/>
    </source>
</evidence>
<accession>A0ABM0WP54</accession>
<evidence type="ECO:0000313" key="3">
    <source>
        <dbReference type="RefSeq" id="XP_010473993.1"/>
    </source>
</evidence>
<reference evidence="3" key="2">
    <citation type="submission" date="2025-08" db="UniProtKB">
        <authorList>
            <consortium name="RefSeq"/>
        </authorList>
    </citation>
    <scope>IDENTIFICATION</scope>
    <source>
        <tissue evidence="3">Leaf</tissue>
    </source>
</reference>
<dbReference type="InterPro" id="IPR044730">
    <property type="entry name" value="RNase_H-like_dom_plant"/>
</dbReference>
<dbReference type="PANTHER" id="PTHR34146:SF3">
    <property type="entry name" value="POLYNUCLEOTIDYL TRANSFERASE, RIBONUCLEASE H-LIKE SUPERFAMILY PROTEIN"/>
    <property type="match status" value="1"/>
</dbReference>
<dbReference type="SUPFAM" id="SSF53098">
    <property type="entry name" value="Ribonuclease H-like"/>
    <property type="match status" value="1"/>
</dbReference>
<dbReference type="RefSeq" id="XP_010473993.1">
    <property type="nucleotide sequence ID" value="XM_010475691.1"/>
</dbReference>
<dbReference type="CDD" id="cd06222">
    <property type="entry name" value="RNase_H_like"/>
    <property type="match status" value="1"/>
</dbReference>